<dbReference type="STRING" id="40998.A0A2P7YDA0"/>
<feature type="transmembrane region" description="Helical" evidence="6">
    <location>
        <begin position="199"/>
        <end position="220"/>
    </location>
</feature>
<organism evidence="7 8">
    <name type="scientific">Elsinoe australis</name>
    <dbReference type="NCBI Taxonomy" id="40998"/>
    <lineage>
        <taxon>Eukaryota</taxon>
        <taxon>Fungi</taxon>
        <taxon>Dikarya</taxon>
        <taxon>Ascomycota</taxon>
        <taxon>Pezizomycotina</taxon>
        <taxon>Dothideomycetes</taxon>
        <taxon>Dothideomycetidae</taxon>
        <taxon>Myriangiales</taxon>
        <taxon>Elsinoaceae</taxon>
        <taxon>Elsinoe</taxon>
    </lineage>
</organism>
<feature type="transmembrane region" description="Helical" evidence="6">
    <location>
        <begin position="103"/>
        <end position="123"/>
    </location>
</feature>
<dbReference type="GO" id="GO:0015123">
    <property type="term" value="F:acetate transmembrane transporter activity"/>
    <property type="evidence" value="ECO:0007669"/>
    <property type="project" value="TreeGrafter"/>
</dbReference>
<evidence type="ECO:0000256" key="2">
    <source>
        <dbReference type="ARBA" id="ARBA00005587"/>
    </source>
</evidence>
<feature type="transmembrane region" description="Helical" evidence="6">
    <location>
        <begin position="130"/>
        <end position="150"/>
    </location>
</feature>
<feature type="transmembrane region" description="Helical" evidence="6">
    <location>
        <begin position="72"/>
        <end position="91"/>
    </location>
</feature>
<evidence type="ECO:0000313" key="7">
    <source>
        <dbReference type="EMBL" id="PSK33943.1"/>
    </source>
</evidence>
<keyword evidence="4 6" id="KW-1133">Transmembrane helix</keyword>
<evidence type="ECO:0000256" key="5">
    <source>
        <dbReference type="ARBA" id="ARBA00023136"/>
    </source>
</evidence>
<sequence length="290" mass="31187">MAETRANGNGSPREMDYGEMLDNKMDSGAALNRIRTAGSISISPELFEKIYLSPQNKVSGELRKTFANPTPIALVGFLLALTPLSCMLMGWRGSGGAGAANMGAYFFFGGLLMVIGGTGEFILGNTFPCVVFMSFGAYWLTYGATLTPYYNAYGQYSTTGNPADGLTSAGFNASFAFFLLWMGVLCFIYAIVSLRTNIVFFLIFVFLVPAFGLFAAAFWYNAEGETAYGARLQIAGGAFAFVVCLLGWYIFTAIMLASTDMPFALPVGDLSTVIKAGSEKAKAKSQRYEA</sequence>
<dbReference type="GO" id="GO:0005886">
    <property type="term" value="C:plasma membrane"/>
    <property type="evidence" value="ECO:0007669"/>
    <property type="project" value="TreeGrafter"/>
</dbReference>
<dbReference type="Proteomes" id="UP000243723">
    <property type="component" value="Unassembled WGS sequence"/>
</dbReference>
<comment type="caution">
    <text evidence="7">The sequence shown here is derived from an EMBL/GenBank/DDBJ whole genome shotgun (WGS) entry which is preliminary data.</text>
</comment>
<reference evidence="7 8" key="1">
    <citation type="submission" date="2017-05" db="EMBL/GenBank/DDBJ databases">
        <title>Draft genome sequence of Elsinoe australis.</title>
        <authorList>
            <person name="Cheng Q."/>
        </authorList>
    </citation>
    <scope>NUCLEOTIDE SEQUENCE [LARGE SCALE GENOMIC DNA]</scope>
    <source>
        <strain evidence="7 8">NL1</strain>
    </source>
</reference>
<dbReference type="EMBL" id="NHZQ01000447">
    <property type="protein sequence ID" value="PSK33943.1"/>
    <property type="molecule type" value="Genomic_DNA"/>
</dbReference>
<keyword evidence="5 6" id="KW-0472">Membrane</keyword>
<evidence type="ECO:0000256" key="4">
    <source>
        <dbReference type="ARBA" id="ARBA00022989"/>
    </source>
</evidence>
<evidence type="ECO:0000256" key="3">
    <source>
        <dbReference type="ARBA" id="ARBA00022692"/>
    </source>
</evidence>
<evidence type="ECO:0000256" key="1">
    <source>
        <dbReference type="ARBA" id="ARBA00004141"/>
    </source>
</evidence>
<feature type="transmembrane region" description="Helical" evidence="6">
    <location>
        <begin position="232"/>
        <end position="251"/>
    </location>
</feature>
<keyword evidence="8" id="KW-1185">Reference proteome</keyword>
<keyword evidence="3 6" id="KW-0812">Transmembrane</keyword>
<dbReference type="AlphaFoldDB" id="A0A2P7YDA0"/>
<accession>A0A2P7YDA0</accession>
<dbReference type="Pfam" id="PF01184">
    <property type="entry name" value="Gpr1_Fun34_YaaH"/>
    <property type="match status" value="1"/>
</dbReference>
<feature type="transmembrane region" description="Helical" evidence="6">
    <location>
        <begin position="170"/>
        <end position="192"/>
    </location>
</feature>
<comment type="subcellular location">
    <subcellularLocation>
        <location evidence="1">Membrane</location>
        <topology evidence="1">Multi-pass membrane protein</topology>
    </subcellularLocation>
</comment>
<comment type="similarity">
    <text evidence="2">Belongs to the acetate uptake transporter (AceTr) (TC 2.A.96) family.</text>
</comment>
<evidence type="ECO:0000313" key="8">
    <source>
        <dbReference type="Proteomes" id="UP000243723"/>
    </source>
</evidence>
<gene>
    <name evidence="7" type="ORF">B9Z65_8269</name>
</gene>
<protein>
    <submittedName>
        <fullName evidence="7">Protein alcS</fullName>
    </submittedName>
</protein>
<dbReference type="OrthoDB" id="3648309at2759"/>
<dbReference type="InterPro" id="IPR000791">
    <property type="entry name" value="Gpr1/Fun34/SatP-like"/>
</dbReference>
<name>A0A2P7YDA0_9PEZI</name>
<dbReference type="PANTHER" id="PTHR31123:SF4">
    <property type="entry name" value="PROTEIN ALCS"/>
    <property type="match status" value="1"/>
</dbReference>
<proteinExistence type="inferred from homology"/>
<dbReference type="PANTHER" id="PTHR31123">
    <property type="entry name" value="ACCUMULATION OF DYADS PROTEIN 2-RELATED"/>
    <property type="match status" value="1"/>
</dbReference>
<dbReference type="InterPro" id="IPR051633">
    <property type="entry name" value="AceTr"/>
</dbReference>
<evidence type="ECO:0000256" key="6">
    <source>
        <dbReference type="SAM" id="Phobius"/>
    </source>
</evidence>